<feature type="region of interest" description="Disordered" evidence="1">
    <location>
        <begin position="145"/>
        <end position="165"/>
    </location>
</feature>
<accession>A0A4R6K324</accession>
<protein>
    <submittedName>
        <fullName evidence="2">Uncharacterized protein</fullName>
    </submittedName>
</protein>
<gene>
    <name evidence="2" type="ORF">C8E87_5331</name>
</gene>
<comment type="caution">
    <text evidence="2">The sequence shown here is derived from an EMBL/GenBank/DDBJ whole genome shotgun (WGS) entry which is preliminary data.</text>
</comment>
<evidence type="ECO:0000313" key="2">
    <source>
        <dbReference type="EMBL" id="TDO41595.1"/>
    </source>
</evidence>
<evidence type="ECO:0000256" key="1">
    <source>
        <dbReference type="SAM" id="MobiDB-lite"/>
    </source>
</evidence>
<keyword evidence="3" id="KW-1185">Reference proteome</keyword>
<dbReference type="AlphaFoldDB" id="A0A4R6K324"/>
<feature type="compositionally biased region" description="Basic and acidic residues" evidence="1">
    <location>
        <begin position="478"/>
        <end position="488"/>
    </location>
</feature>
<sequence length="579" mass="61842">MGGSSAGLRAAATRLPATAGRAANGTGGLTRLELRLPRNGLGARKLPVLPRHLLGVVLRRTRHTLRARELPVFAGRPAIDILRRRDRPGRWTPIRVLRRLPGSHRPARRTPIWVLQRRAGCRRPGRWTPVRVLWRLPRRHRPGRWNLTRRNGARPGSAAPRLTRPHLTRPQLTRPQLTLTQLTLTRLTLTRLTRSHLARPCLTRPQLALTRLTRSHLARPCLTRPQLALTRLSRPGRLSAAGRDAAGTVTGPRNHSRGLPGHGSGSPGNRRGPHTLASRHDRRHNGGRPHRPGARNRRGEAARVPGHPRPAPACRRVGTRLIALRTSWGAGLRTVTHGAGALRPFRSRYGSAALAGTTVPGNVLTCATRPGAIASPGSAAALSCFAAAVASGALARSVLARAAVPPGGLARSVLAAAAVPTGGLLRPGITRPAARERLLTGRARDRPPGTGTTEVSPARRTRHRPTARTTKVSPAGHTGDRAPAERGAARHGTPGTRAVEIWATRHGTPGTRVVETWATRHGTPGTCAVEARGTRNRARRSRGGPSRPEIAVAGARDRVRAVAAETVAAAHGATGGHRA</sequence>
<proteinExistence type="predicted"/>
<dbReference type="EMBL" id="SNWR01000001">
    <property type="protein sequence ID" value="TDO41595.1"/>
    <property type="molecule type" value="Genomic_DNA"/>
</dbReference>
<evidence type="ECO:0000313" key="3">
    <source>
        <dbReference type="Proteomes" id="UP000294901"/>
    </source>
</evidence>
<feature type="compositionally biased region" description="Basic residues" evidence="1">
    <location>
        <begin position="280"/>
        <end position="296"/>
    </location>
</feature>
<feature type="compositionally biased region" description="Basic and acidic residues" evidence="1">
    <location>
        <begin position="433"/>
        <end position="447"/>
    </location>
</feature>
<name>A0A4R6K324_9ACTN</name>
<feature type="region of interest" description="Disordered" evidence="1">
    <location>
        <begin position="428"/>
        <end position="494"/>
    </location>
</feature>
<reference evidence="2 3" key="1">
    <citation type="submission" date="2019-03" db="EMBL/GenBank/DDBJ databases">
        <title>Sequencing the genomes of 1000 actinobacteria strains.</title>
        <authorList>
            <person name="Klenk H.-P."/>
        </authorList>
    </citation>
    <scope>NUCLEOTIDE SEQUENCE [LARGE SCALE GENOMIC DNA]</scope>
    <source>
        <strain evidence="2 3">DSM 43805</strain>
    </source>
</reference>
<organism evidence="2 3">
    <name type="scientific">Paractinoplanes brasiliensis</name>
    <dbReference type="NCBI Taxonomy" id="52695"/>
    <lineage>
        <taxon>Bacteria</taxon>
        <taxon>Bacillati</taxon>
        <taxon>Actinomycetota</taxon>
        <taxon>Actinomycetes</taxon>
        <taxon>Micromonosporales</taxon>
        <taxon>Micromonosporaceae</taxon>
        <taxon>Paractinoplanes</taxon>
    </lineage>
</organism>
<dbReference type="RefSeq" id="WP_133875595.1">
    <property type="nucleotide sequence ID" value="NZ_SNWR01000001.1"/>
</dbReference>
<dbReference type="Proteomes" id="UP000294901">
    <property type="component" value="Unassembled WGS sequence"/>
</dbReference>
<feature type="region of interest" description="Disordered" evidence="1">
    <location>
        <begin position="233"/>
        <end position="313"/>
    </location>
</feature>